<feature type="domain" description="HTH crp-type" evidence="6">
    <location>
        <begin position="181"/>
        <end position="252"/>
    </location>
</feature>
<keyword evidence="2" id="KW-0238">DNA-binding</keyword>
<evidence type="ECO:0000256" key="3">
    <source>
        <dbReference type="ARBA" id="ARBA00023163"/>
    </source>
</evidence>
<feature type="region of interest" description="Disordered" evidence="4">
    <location>
        <begin position="1"/>
        <end position="20"/>
    </location>
</feature>
<evidence type="ECO:0000259" key="5">
    <source>
        <dbReference type="PROSITE" id="PS50042"/>
    </source>
</evidence>
<dbReference type="PhylomeDB" id="Q2RTX3"/>
<keyword evidence="3" id="KW-0804">Transcription</keyword>
<dbReference type="InterPro" id="IPR012318">
    <property type="entry name" value="HTH_CRP"/>
</dbReference>
<dbReference type="PROSITE" id="PS51063">
    <property type="entry name" value="HTH_CRP_2"/>
    <property type="match status" value="1"/>
</dbReference>
<proteinExistence type="predicted"/>
<organism evidence="7 8">
    <name type="scientific">Rhodospirillum rubrum (strain ATCC 11170 / ATH 1.1.1 / DSM 467 / LMG 4362 / NCIMB 8255 / S1)</name>
    <dbReference type="NCBI Taxonomy" id="269796"/>
    <lineage>
        <taxon>Bacteria</taxon>
        <taxon>Pseudomonadati</taxon>
        <taxon>Pseudomonadota</taxon>
        <taxon>Alphaproteobacteria</taxon>
        <taxon>Rhodospirillales</taxon>
        <taxon>Rhodospirillaceae</taxon>
        <taxon>Rhodospirillum</taxon>
    </lineage>
</organism>
<dbReference type="EMBL" id="CP000230">
    <property type="protein sequence ID" value="ABC22422.1"/>
    <property type="molecule type" value="Genomic_DNA"/>
</dbReference>
<reference evidence="7 8" key="1">
    <citation type="journal article" date="2011" name="Stand. Genomic Sci.">
        <title>Complete genome sequence of Rhodospirillum rubrum type strain (S1).</title>
        <authorList>
            <person name="Munk A.C."/>
            <person name="Copeland A."/>
            <person name="Lucas S."/>
            <person name="Lapidus A."/>
            <person name="Del Rio T.G."/>
            <person name="Barry K."/>
            <person name="Detter J.C."/>
            <person name="Hammon N."/>
            <person name="Israni S."/>
            <person name="Pitluck S."/>
            <person name="Brettin T."/>
            <person name="Bruce D."/>
            <person name="Han C."/>
            <person name="Tapia R."/>
            <person name="Gilna P."/>
            <person name="Schmutz J."/>
            <person name="Larimer F."/>
            <person name="Land M."/>
            <person name="Kyrpides N.C."/>
            <person name="Mavromatis K."/>
            <person name="Richardson P."/>
            <person name="Rohde M."/>
            <person name="Goker M."/>
            <person name="Klenk H.P."/>
            <person name="Zhang Y."/>
            <person name="Roberts G.P."/>
            <person name="Reslewic S."/>
            <person name="Schwartz D.C."/>
        </authorList>
    </citation>
    <scope>NUCLEOTIDE SEQUENCE [LARGE SCALE GENOMIC DNA]</scope>
    <source>
        <strain evidence="8">ATCC 11170 / ATH 1.1.1 / DSM 467 / LMG 4362 / NCIMB 8255 / S1</strain>
    </source>
</reference>
<dbReference type="InterPro" id="IPR000595">
    <property type="entry name" value="cNMP-bd_dom"/>
</dbReference>
<evidence type="ECO:0000256" key="2">
    <source>
        <dbReference type="ARBA" id="ARBA00023125"/>
    </source>
</evidence>
<accession>Q2RTX3</accession>
<evidence type="ECO:0000313" key="7">
    <source>
        <dbReference type="EMBL" id="ABC22422.1"/>
    </source>
</evidence>
<keyword evidence="8" id="KW-1185">Reference proteome</keyword>
<name>Q2RTX3_RHORT</name>
<dbReference type="Pfam" id="PF00027">
    <property type="entry name" value="cNMP_binding"/>
    <property type="match status" value="1"/>
</dbReference>
<evidence type="ECO:0000256" key="1">
    <source>
        <dbReference type="ARBA" id="ARBA00023015"/>
    </source>
</evidence>
<dbReference type="EnsemblBacteria" id="ABC22422">
    <property type="protein sequence ID" value="ABC22422"/>
    <property type="gene ID" value="Rru_A1622"/>
</dbReference>
<dbReference type="eggNOG" id="COG0664">
    <property type="taxonomic scope" value="Bacteria"/>
</dbReference>
<dbReference type="InterPro" id="IPR050397">
    <property type="entry name" value="Env_Response_Regulators"/>
</dbReference>
<dbReference type="InterPro" id="IPR018490">
    <property type="entry name" value="cNMP-bd_dom_sf"/>
</dbReference>
<dbReference type="PRINTS" id="PR00034">
    <property type="entry name" value="HTHCRP"/>
</dbReference>
<dbReference type="GO" id="GO:0005829">
    <property type="term" value="C:cytosol"/>
    <property type="evidence" value="ECO:0007669"/>
    <property type="project" value="TreeGrafter"/>
</dbReference>
<dbReference type="SUPFAM" id="SSF46785">
    <property type="entry name" value="Winged helix' DNA-binding domain"/>
    <property type="match status" value="1"/>
</dbReference>
<dbReference type="STRING" id="269796.Rru_A1622"/>
<sequence>MRTMAENERSGSTAEDDEGGAVVRGSRIDAAWKGLPECRACGIRDLALFADLEEADFKLIHLPIEELSYGAGAVLYNAGDPARAVMSLRGGLVKLVQYLGDGSQRIVRLVRPGDSIGLEATLQDSYEHTAVFLQPGMVCRIPVEVVRRLNDETPRLHHQLITRWHRSLKQADDWLTGLSTGNARARVARLLLHLPREATADGTPICVLFSREDLGAMLGVTTETASRIIAEMKRSGVINERKFNQFACDDDALRSLSGE</sequence>
<dbReference type="PANTHER" id="PTHR24567">
    <property type="entry name" value="CRP FAMILY TRANSCRIPTIONAL REGULATORY PROTEIN"/>
    <property type="match status" value="1"/>
</dbReference>
<dbReference type="PANTHER" id="PTHR24567:SF26">
    <property type="entry name" value="REGULATORY PROTEIN YEIL"/>
    <property type="match status" value="1"/>
</dbReference>
<evidence type="ECO:0000259" key="6">
    <source>
        <dbReference type="PROSITE" id="PS51063"/>
    </source>
</evidence>
<dbReference type="InterPro" id="IPR036390">
    <property type="entry name" value="WH_DNA-bd_sf"/>
</dbReference>
<dbReference type="HOGENOM" id="CLU_075053_0_4_5"/>
<dbReference type="GO" id="GO:0003700">
    <property type="term" value="F:DNA-binding transcription factor activity"/>
    <property type="evidence" value="ECO:0007669"/>
    <property type="project" value="TreeGrafter"/>
</dbReference>
<dbReference type="Pfam" id="PF13545">
    <property type="entry name" value="HTH_Crp_2"/>
    <property type="match status" value="1"/>
</dbReference>
<dbReference type="SUPFAM" id="SSF51206">
    <property type="entry name" value="cAMP-binding domain-like"/>
    <property type="match status" value="1"/>
</dbReference>
<dbReference type="GO" id="GO:0003677">
    <property type="term" value="F:DNA binding"/>
    <property type="evidence" value="ECO:0007669"/>
    <property type="project" value="UniProtKB-KW"/>
</dbReference>
<feature type="domain" description="Cyclic nucleotide-binding" evidence="5">
    <location>
        <begin position="48"/>
        <end position="130"/>
    </location>
</feature>
<dbReference type="InterPro" id="IPR014710">
    <property type="entry name" value="RmlC-like_jellyroll"/>
</dbReference>
<dbReference type="CDD" id="cd00038">
    <property type="entry name" value="CAP_ED"/>
    <property type="match status" value="1"/>
</dbReference>
<dbReference type="PATRIC" id="fig|269796.9.peg.1700"/>
<dbReference type="AlphaFoldDB" id="Q2RTX3"/>
<dbReference type="InterPro" id="IPR036388">
    <property type="entry name" value="WH-like_DNA-bd_sf"/>
</dbReference>
<protein>
    <submittedName>
        <fullName evidence="7">Transcriptional regulator, Crp/Fnr family</fullName>
    </submittedName>
</protein>
<dbReference type="SMART" id="SM00100">
    <property type="entry name" value="cNMP"/>
    <property type="match status" value="1"/>
</dbReference>
<dbReference type="Gene3D" id="1.10.10.10">
    <property type="entry name" value="Winged helix-like DNA-binding domain superfamily/Winged helix DNA-binding domain"/>
    <property type="match status" value="1"/>
</dbReference>
<evidence type="ECO:0000313" key="8">
    <source>
        <dbReference type="Proteomes" id="UP000001929"/>
    </source>
</evidence>
<dbReference type="KEGG" id="rru:Rru_A1622"/>
<dbReference type="Proteomes" id="UP000001929">
    <property type="component" value="Chromosome"/>
</dbReference>
<dbReference type="PROSITE" id="PS50042">
    <property type="entry name" value="CNMP_BINDING_3"/>
    <property type="match status" value="1"/>
</dbReference>
<evidence type="ECO:0000256" key="4">
    <source>
        <dbReference type="SAM" id="MobiDB-lite"/>
    </source>
</evidence>
<gene>
    <name evidence="7" type="ordered locus">Rru_A1622</name>
</gene>
<keyword evidence="1" id="KW-0805">Transcription regulation</keyword>
<dbReference type="Gene3D" id="2.60.120.10">
    <property type="entry name" value="Jelly Rolls"/>
    <property type="match status" value="1"/>
</dbReference>